<sequence length="146" mass="15788">MVRHGIRRAIRRVDRYLDLTFFAGMEVWTLVVPTLWFLLAARPAEAVSLSAMTTVCVSPFAVAAFRGGYVGGGRWPKPGHYGTLAARSAYYSLVVGAATYLGVVSQVRWGSFLLGIVVPAVVCVAALAALPRVLGAFARLSRVRLY</sequence>
<feature type="transmembrane region" description="Helical" evidence="1">
    <location>
        <begin position="89"/>
        <end position="107"/>
    </location>
</feature>
<dbReference type="Pfam" id="PF26650">
    <property type="entry name" value="DUF8215"/>
    <property type="match status" value="1"/>
</dbReference>
<dbReference type="InterPro" id="IPR058528">
    <property type="entry name" value="DUF8215"/>
</dbReference>
<evidence type="ECO:0000313" key="3">
    <source>
        <dbReference type="EMBL" id="SFR58644.1"/>
    </source>
</evidence>
<keyword evidence="1" id="KW-0472">Membrane</keyword>
<evidence type="ECO:0000259" key="2">
    <source>
        <dbReference type="Pfam" id="PF26650"/>
    </source>
</evidence>
<evidence type="ECO:0000313" key="4">
    <source>
        <dbReference type="Proteomes" id="UP000243250"/>
    </source>
</evidence>
<gene>
    <name evidence="3" type="ORF">SAMN04488124_2527</name>
</gene>
<name>A0A1I6HW32_9EURY</name>
<feature type="transmembrane region" description="Helical" evidence="1">
    <location>
        <begin position="21"/>
        <end position="41"/>
    </location>
</feature>
<keyword evidence="4" id="KW-1185">Reference proteome</keyword>
<dbReference type="Proteomes" id="UP000243250">
    <property type="component" value="Unassembled WGS sequence"/>
</dbReference>
<dbReference type="EMBL" id="FOYS01000004">
    <property type="protein sequence ID" value="SFR58644.1"/>
    <property type="molecule type" value="Genomic_DNA"/>
</dbReference>
<keyword evidence="1" id="KW-1133">Transmembrane helix</keyword>
<feature type="transmembrane region" description="Helical" evidence="1">
    <location>
        <begin position="47"/>
        <end position="69"/>
    </location>
</feature>
<dbReference type="STRING" id="555875.SAMN04488124_2527"/>
<protein>
    <recommendedName>
        <fullName evidence="2">DUF8215 domain-containing protein</fullName>
    </recommendedName>
</protein>
<dbReference type="AlphaFoldDB" id="A0A1I6HW32"/>
<feature type="domain" description="DUF8215" evidence="2">
    <location>
        <begin position="11"/>
        <end position="136"/>
    </location>
</feature>
<feature type="transmembrane region" description="Helical" evidence="1">
    <location>
        <begin position="113"/>
        <end position="134"/>
    </location>
</feature>
<proteinExistence type="predicted"/>
<evidence type="ECO:0000256" key="1">
    <source>
        <dbReference type="SAM" id="Phobius"/>
    </source>
</evidence>
<dbReference type="RefSeq" id="WP_245758360.1">
    <property type="nucleotide sequence ID" value="NZ_FOYS01000004.1"/>
</dbReference>
<reference evidence="4" key="1">
    <citation type="submission" date="2016-10" db="EMBL/GenBank/DDBJ databases">
        <authorList>
            <person name="Varghese N."/>
            <person name="Submissions S."/>
        </authorList>
    </citation>
    <scope>NUCLEOTIDE SEQUENCE [LARGE SCALE GENOMIC DNA]</scope>
    <source>
        <strain evidence="4">CGMCC 1.8711</strain>
    </source>
</reference>
<keyword evidence="1" id="KW-0812">Transmembrane</keyword>
<accession>A0A1I6HW32</accession>
<organism evidence="3 4">
    <name type="scientific">Halogeometricum limi</name>
    <dbReference type="NCBI Taxonomy" id="555875"/>
    <lineage>
        <taxon>Archaea</taxon>
        <taxon>Methanobacteriati</taxon>
        <taxon>Methanobacteriota</taxon>
        <taxon>Stenosarchaea group</taxon>
        <taxon>Halobacteria</taxon>
        <taxon>Halobacteriales</taxon>
        <taxon>Haloferacaceae</taxon>
        <taxon>Halogeometricum</taxon>
    </lineage>
</organism>